<name>A0ABN6PN24_9BURK</name>
<evidence type="ECO:0000313" key="1">
    <source>
        <dbReference type="EMBL" id="BDI06599.1"/>
    </source>
</evidence>
<sequence length="321" mass="33141">MKAADAAGRIERAFLLACAWDVAVRKPGNVSRHSSGHGMQAQTFLDSAAVAAPALCRAGARVGERIEAAMAATWERVGCNTNLGILLLCAPLAAAAERLTDAQQQPDSKTQDLTPATSATLRAALAEVLAELDREDAAAAFRAIVRANPGGLGRSDTQDVRDAPSVTLREAMALAAGRDRLARQYRNGFGELFDLGLAALGGAGRRALAAPAGGPAQPSRAQVAAVQRVYLAWLGSGEDSHLVRKHGSAVAQVVLREAQGWAARQAAGVVLEADAAFTHWDEALKTAGLNPGSSADLTVATLMAALLTGTVPTAQGGTERD</sequence>
<dbReference type="Pfam" id="PF01874">
    <property type="entry name" value="CitG"/>
    <property type="match status" value="1"/>
</dbReference>
<proteinExistence type="predicted"/>
<dbReference type="PANTHER" id="PTHR42280:SF1">
    <property type="entry name" value="CITG FAMILY PROTEIN"/>
    <property type="match status" value="1"/>
</dbReference>
<keyword evidence="2" id="KW-1185">Reference proteome</keyword>
<dbReference type="EMBL" id="AP025730">
    <property type="protein sequence ID" value="BDI06599.1"/>
    <property type="molecule type" value="Genomic_DNA"/>
</dbReference>
<dbReference type="RefSeq" id="WP_251969858.1">
    <property type="nucleotide sequence ID" value="NZ_AP025730.1"/>
</dbReference>
<evidence type="ECO:0008006" key="3">
    <source>
        <dbReference type="Google" id="ProtNLM"/>
    </source>
</evidence>
<dbReference type="Proteomes" id="UP001057498">
    <property type="component" value="Chromosome"/>
</dbReference>
<accession>A0ABN6PN24</accession>
<evidence type="ECO:0000313" key="2">
    <source>
        <dbReference type="Proteomes" id="UP001057498"/>
    </source>
</evidence>
<reference evidence="1" key="1">
    <citation type="submission" date="2022-04" db="EMBL/GenBank/DDBJ databases">
        <title>Whole genome sequence of Sphaerotilus sp. FB-5.</title>
        <authorList>
            <person name="Takeda M."/>
            <person name="Narihara S."/>
            <person name="Akimoto M."/>
            <person name="Akimoto R."/>
            <person name="Nishiyashiki S."/>
            <person name="Murakami T."/>
        </authorList>
    </citation>
    <scope>NUCLEOTIDE SEQUENCE</scope>
    <source>
        <strain evidence="1">FB-5</strain>
    </source>
</reference>
<protein>
    <recommendedName>
        <fullName evidence="3">Triphosphoribosyl-dephospho-CoA synthase</fullName>
    </recommendedName>
</protein>
<organism evidence="1 2">
    <name type="scientific">Sphaerotilus microaerophilus</name>
    <dbReference type="NCBI Taxonomy" id="2914710"/>
    <lineage>
        <taxon>Bacteria</taxon>
        <taxon>Pseudomonadati</taxon>
        <taxon>Pseudomonadota</taxon>
        <taxon>Betaproteobacteria</taxon>
        <taxon>Burkholderiales</taxon>
        <taxon>Sphaerotilaceae</taxon>
        <taxon>Sphaerotilus</taxon>
    </lineage>
</organism>
<gene>
    <name evidence="1" type="ORF">CATMQ487_35690</name>
</gene>
<dbReference type="InterPro" id="IPR002736">
    <property type="entry name" value="CitG"/>
</dbReference>
<dbReference type="PANTHER" id="PTHR42280">
    <property type="entry name" value="CITG FAMILY PROTEIN"/>
    <property type="match status" value="1"/>
</dbReference>
<dbReference type="Gene3D" id="1.10.4200.10">
    <property type="entry name" value="Triphosphoribosyl-dephospho-CoA protein"/>
    <property type="match status" value="1"/>
</dbReference>